<name>A0A1M7EBZ1_9FLAO</name>
<evidence type="ECO:0008006" key="3">
    <source>
        <dbReference type="Google" id="ProtNLM"/>
    </source>
</evidence>
<proteinExistence type="predicted"/>
<dbReference type="OrthoDB" id="1307311at2"/>
<keyword evidence="2" id="KW-1185">Reference proteome</keyword>
<accession>A0A1M7EBZ1</accession>
<protein>
    <recommendedName>
        <fullName evidence="3">CarboxypepD_reg-like domain-containing protein</fullName>
    </recommendedName>
</protein>
<dbReference type="RefSeq" id="WP_072971393.1">
    <property type="nucleotide sequence ID" value="NZ_FRBY01000002.1"/>
</dbReference>
<evidence type="ECO:0000313" key="2">
    <source>
        <dbReference type="Proteomes" id="UP000184121"/>
    </source>
</evidence>
<dbReference type="SUPFAM" id="SSF49464">
    <property type="entry name" value="Carboxypeptidase regulatory domain-like"/>
    <property type="match status" value="1"/>
</dbReference>
<gene>
    <name evidence="1" type="ORF">SAMN05444366_1942</name>
</gene>
<sequence>MRGLLLLLIIFVNTTVFAQKVEYSIVVKDIETQLPIENAIVFIMKTKQTLISNQDGKVTFELNGASSLQVSETNYEKVTLRWGPLKPDLFVVYLKNNNNKLEEIVVSKEKPEKNLQKIVSNSREKLASAYRLKVYVREFFMLDNKYSYYNDGLVNFQFEGNQKKVTTTLLVEQNRSYGLLETDVSADLMGYNLNNIMENYANLKYFDPLLDSKTKKEYEFTTTGHPNNKEYYITSVTPLDKSKKALDTFEIIYDPVKKLIVEFSIFIAPGNLAQIEEQTKVGSKNLTRSQVKVTYRIDGEDYYLLSANEEIAYDLILKDQAKKNIQVRNNFITTNFNRQNFTYKESDVFKEKTLFNKQNKILTKYWDISGFTATEEEKGIITSLEFKL</sequence>
<dbReference type="EMBL" id="FRBY01000002">
    <property type="protein sequence ID" value="SHL89170.1"/>
    <property type="molecule type" value="Genomic_DNA"/>
</dbReference>
<dbReference type="InterPro" id="IPR008969">
    <property type="entry name" value="CarboxyPept-like_regulatory"/>
</dbReference>
<evidence type="ECO:0000313" key="1">
    <source>
        <dbReference type="EMBL" id="SHL89170.1"/>
    </source>
</evidence>
<dbReference type="Proteomes" id="UP000184121">
    <property type="component" value="Unassembled WGS sequence"/>
</dbReference>
<dbReference type="STRING" id="29534.SAMN05444366_1942"/>
<dbReference type="AlphaFoldDB" id="A0A1M7EBZ1"/>
<organism evidence="1 2">
    <name type="scientific">Flavobacterium saccharophilum</name>
    <dbReference type="NCBI Taxonomy" id="29534"/>
    <lineage>
        <taxon>Bacteria</taxon>
        <taxon>Pseudomonadati</taxon>
        <taxon>Bacteroidota</taxon>
        <taxon>Flavobacteriia</taxon>
        <taxon>Flavobacteriales</taxon>
        <taxon>Flavobacteriaceae</taxon>
        <taxon>Flavobacterium</taxon>
    </lineage>
</organism>
<reference evidence="2" key="1">
    <citation type="submission" date="2016-11" db="EMBL/GenBank/DDBJ databases">
        <authorList>
            <person name="Varghese N."/>
            <person name="Submissions S."/>
        </authorList>
    </citation>
    <scope>NUCLEOTIDE SEQUENCE [LARGE SCALE GENOMIC DNA]</scope>
    <source>
        <strain evidence="2">DSM 1811</strain>
    </source>
</reference>